<evidence type="ECO:0000256" key="1">
    <source>
        <dbReference type="SAM" id="SignalP"/>
    </source>
</evidence>
<keyword evidence="1" id="KW-0732">Signal</keyword>
<sequence>MNQAFIAKMSIAAVAALMVAGCATKSAPDFGGRWKPVNRFAATTTEIPLYSSYVYQASPMDGTLKAMLERWAKDSGRTLDYRLSSDFTLYGAVSNIDTTNAQQAVIDLTAAYAAQGISVSIVGNQIVVQSAGSTPTASAQGADSKSGT</sequence>
<evidence type="ECO:0000313" key="2">
    <source>
        <dbReference type="EMBL" id="PAM74277.1"/>
    </source>
</evidence>
<comment type="caution">
    <text evidence="2">The sequence shown here is derived from an EMBL/GenBank/DDBJ whole genome shotgun (WGS) entry which is preliminary data.</text>
</comment>
<organism evidence="2 3">
    <name type="scientific">Stenotrophomonas maltophilia</name>
    <name type="common">Pseudomonas maltophilia</name>
    <name type="synonym">Xanthomonas maltophilia</name>
    <dbReference type="NCBI Taxonomy" id="40324"/>
    <lineage>
        <taxon>Bacteria</taxon>
        <taxon>Pseudomonadati</taxon>
        <taxon>Pseudomonadota</taxon>
        <taxon>Gammaproteobacteria</taxon>
        <taxon>Lysobacterales</taxon>
        <taxon>Lysobacteraceae</taxon>
        <taxon>Stenotrophomonas</taxon>
        <taxon>Stenotrophomonas maltophilia group</taxon>
    </lineage>
</organism>
<dbReference type="EMBL" id="NJGC01000002">
    <property type="protein sequence ID" value="PAM74277.1"/>
    <property type="molecule type" value="Genomic_DNA"/>
</dbReference>
<proteinExistence type="predicted"/>
<gene>
    <name evidence="2" type="ORF">CEK00_02905</name>
</gene>
<feature type="signal peptide" evidence="1">
    <location>
        <begin position="1"/>
        <end position="27"/>
    </location>
</feature>
<evidence type="ECO:0008006" key="4">
    <source>
        <dbReference type="Google" id="ProtNLM"/>
    </source>
</evidence>
<feature type="chain" id="PRO_5012831592" description="Toxin co-regulated pilus biosynthesis protein Q C-terminal domain-containing protein" evidence="1">
    <location>
        <begin position="28"/>
        <end position="148"/>
    </location>
</feature>
<dbReference type="Gene3D" id="3.55.50.70">
    <property type="match status" value="1"/>
</dbReference>
<dbReference type="RefSeq" id="WP_095377175.1">
    <property type="nucleotide sequence ID" value="NZ_JAEDVB010000067.1"/>
</dbReference>
<accession>A0A270NQF7</accession>
<evidence type="ECO:0000313" key="3">
    <source>
        <dbReference type="Proteomes" id="UP000216433"/>
    </source>
</evidence>
<dbReference type="AlphaFoldDB" id="A0A270NQF7"/>
<dbReference type="Proteomes" id="UP000216433">
    <property type="component" value="Unassembled WGS sequence"/>
</dbReference>
<protein>
    <recommendedName>
        <fullName evidence="4">Toxin co-regulated pilus biosynthesis protein Q C-terminal domain-containing protein</fullName>
    </recommendedName>
</protein>
<name>A0A270NQF7_STEMA</name>
<reference evidence="2 3" key="1">
    <citation type="submission" date="2017-06" db="EMBL/GenBank/DDBJ databases">
        <title>Genome sequencing and assembly of Stenotrophomonas maltophilia DF07.</title>
        <authorList>
            <person name="Iyer R."/>
        </authorList>
    </citation>
    <scope>NUCLEOTIDE SEQUENCE [LARGE SCALE GENOMIC DNA]</scope>
    <source>
        <strain evidence="2 3">DF07</strain>
    </source>
</reference>